<reference evidence="1 2" key="1">
    <citation type="submission" date="2022-06" db="EMBL/GenBank/DDBJ databases">
        <title>Leptospira isolates from biofilms formed at urban environments.</title>
        <authorList>
            <person name="Ribeiro P.S."/>
            <person name="Sousa T."/>
            <person name="Carvalho N."/>
            <person name="Aburjaile F."/>
            <person name="Neves F."/>
            <person name="Oliveira D."/>
            <person name="Blanco L."/>
            <person name="Lima J."/>
            <person name="Costa F."/>
            <person name="Brenig B."/>
            <person name="Soares S."/>
            <person name="Ramos R."/>
            <person name="Goes-Neto A."/>
            <person name="Matiuzzi M."/>
            <person name="Azevedo V."/>
            <person name="Ristow P."/>
        </authorList>
    </citation>
    <scope>NUCLEOTIDE SEQUENCE [LARGE SCALE GENOMIC DNA]</scope>
    <source>
        <strain evidence="1 2">VSF19</strain>
    </source>
</reference>
<gene>
    <name evidence="1" type="ORF">ND861_09685</name>
</gene>
<evidence type="ECO:0000313" key="2">
    <source>
        <dbReference type="Proteomes" id="UP001208912"/>
    </source>
</evidence>
<comment type="caution">
    <text evidence="1">The sequence shown here is derived from an EMBL/GenBank/DDBJ whole genome shotgun (WGS) entry which is preliminary data.</text>
</comment>
<keyword evidence="2" id="KW-1185">Reference proteome</keyword>
<dbReference type="EMBL" id="JAMQPM010000003">
    <property type="protein sequence ID" value="MCW7526615.1"/>
    <property type="molecule type" value="Genomic_DNA"/>
</dbReference>
<dbReference type="RefSeq" id="WP_265368917.1">
    <property type="nucleotide sequence ID" value="NZ_JAMQPM010000003.1"/>
</dbReference>
<name>A0ABT3MIJ0_9LEPT</name>
<accession>A0ABT3MIJ0</accession>
<dbReference type="Proteomes" id="UP001208912">
    <property type="component" value="Unassembled WGS sequence"/>
</dbReference>
<proteinExistence type="predicted"/>
<sequence length="53" mass="6013">MKQKTSSAHSKNSKDFHELTFAQQASSITAMINNLSNAMKHHIKNSNNIERQN</sequence>
<organism evidence="1 2">
    <name type="scientific">Leptospira soteropolitanensis</name>
    <dbReference type="NCBI Taxonomy" id="2950025"/>
    <lineage>
        <taxon>Bacteria</taxon>
        <taxon>Pseudomonadati</taxon>
        <taxon>Spirochaetota</taxon>
        <taxon>Spirochaetia</taxon>
        <taxon>Leptospirales</taxon>
        <taxon>Leptospiraceae</taxon>
        <taxon>Leptospira</taxon>
    </lineage>
</organism>
<evidence type="ECO:0000313" key="1">
    <source>
        <dbReference type="EMBL" id="MCW7526615.1"/>
    </source>
</evidence>
<protein>
    <submittedName>
        <fullName evidence="1">Uncharacterized protein</fullName>
    </submittedName>
</protein>